<dbReference type="SUPFAM" id="SSF55347">
    <property type="entry name" value="Glyceraldehyde-3-phosphate dehydrogenase-like, C-terminal domain"/>
    <property type="match status" value="1"/>
</dbReference>
<dbReference type="PRINTS" id="PR00078">
    <property type="entry name" value="G3PDHDRGNASE"/>
</dbReference>
<evidence type="ECO:0000256" key="5">
    <source>
        <dbReference type="PIRSR" id="PIRSR000149-3"/>
    </source>
</evidence>
<feature type="binding site" evidence="5">
    <location>
        <position position="126"/>
    </location>
    <ligand>
        <name>NAD(+)</name>
        <dbReference type="ChEBI" id="CHEBI:57540"/>
    </ligand>
</feature>
<dbReference type="CDD" id="cd05214">
    <property type="entry name" value="GAPDH_I_N"/>
    <property type="match status" value="1"/>
</dbReference>
<evidence type="ECO:0000256" key="1">
    <source>
        <dbReference type="ARBA" id="ARBA00007406"/>
    </source>
</evidence>
<evidence type="ECO:0000313" key="10">
    <source>
        <dbReference type="Proteomes" id="UP000179153"/>
    </source>
</evidence>
<dbReference type="SMART" id="SM00846">
    <property type="entry name" value="Gp_dh_N"/>
    <property type="match status" value="1"/>
</dbReference>
<sequence length="344" mass="37472">MAKVRIAINGFGRIGRNAFKQALDRPGEFQIVAINDLAPEKNLAYLLRWDSVYGPYKKEVGAVSEGGNNYITVDGKKFLSLTEAEPSKLPWKKLDVDVVVESTGVFTSTAKAKLHLDAGAKRVVISAPAKDDETPTTLVGANDKEFSNKDLPRVTSDASCTTNAVVPLASIFLDNPGIEKSMMTTVHGYTATQSIVDTAAPDDYLRGRAGAINIVPSHTGAAVSAQKSIPDLKDKFEAIAIRVPVATGSIVDYTFLAKRNVTVDEINDILREAAKEPKWKGIFTVTEEPLVSTDIIGNYHSSIADLTFTRVADGNLVKVFSWYDNEWGYTHSMLEHILRVGKLI</sequence>
<feature type="binding site" evidence="4">
    <location>
        <position position="190"/>
    </location>
    <ligand>
        <name>D-glyceraldehyde 3-phosphate</name>
        <dbReference type="ChEBI" id="CHEBI:59776"/>
    </ligand>
</feature>
<comment type="similarity">
    <text evidence="1 7">Belongs to the glyceraldehyde-3-phosphate dehydrogenase family.</text>
</comment>
<dbReference type="EMBL" id="MHOI01000006">
    <property type="protein sequence ID" value="OGZ61932.1"/>
    <property type="molecule type" value="Genomic_DNA"/>
</dbReference>
<dbReference type="Proteomes" id="UP000179153">
    <property type="component" value="Unassembled WGS sequence"/>
</dbReference>
<gene>
    <name evidence="9" type="ORF">A2932_01815</name>
</gene>
<keyword evidence="5" id="KW-0547">Nucleotide-binding</keyword>
<feature type="domain" description="Glyceraldehyde 3-phosphate dehydrogenase NAD(P) binding" evidence="8">
    <location>
        <begin position="4"/>
        <end position="160"/>
    </location>
</feature>
<feature type="binding site" evidence="4">
    <location>
        <position position="242"/>
    </location>
    <ligand>
        <name>D-glyceraldehyde 3-phosphate</name>
        <dbReference type="ChEBI" id="CHEBI:59776"/>
    </ligand>
</feature>
<feature type="binding site" evidence="5">
    <location>
        <position position="36"/>
    </location>
    <ligand>
        <name>NAD(+)</name>
        <dbReference type="ChEBI" id="CHEBI:57540"/>
    </ligand>
</feature>
<dbReference type="InterPro" id="IPR020828">
    <property type="entry name" value="GlycerAld_3-P_DH_NAD(P)-bd"/>
</dbReference>
<feature type="binding site" evidence="5">
    <location>
        <position position="325"/>
    </location>
    <ligand>
        <name>NAD(+)</name>
        <dbReference type="ChEBI" id="CHEBI:57540"/>
    </ligand>
</feature>
<feature type="site" description="Activates thiol group during catalysis" evidence="6">
    <location>
        <position position="187"/>
    </location>
</feature>
<evidence type="ECO:0000256" key="4">
    <source>
        <dbReference type="PIRSR" id="PIRSR000149-2"/>
    </source>
</evidence>
<comment type="caution">
    <text evidence="9">The sequence shown here is derived from an EMBL/GenBank/DDBJ whole genome shotgun (WGS) entry which is preliminary data.</text>
</comment>
<evidence type="ECO:0000256" key="7">
    <source>
        <dbReference type="RuleBase" id="RU000397"/>
    </source>
</evidence>
<dbReference type="Gene3D" id="3.40.50.720">
    <property type="entry name" value="NAD(P)-binding Rossmann-like Domain"/>
    <property type="match status" value="1"/>
</dbReference>
<feature type="active site" description="Nucleophile" evidence="3">
    <location>
        <position position="160"/>
    </location>
</feature>
<dbReference type="InterPro" id="IPR036291">
    <property type="entry name" value="NAD(P)-bd_dom_sf"/>
</dbReference>
<dbReference type="Pfam" id="PF00044">
    <property type="entry name" value="Gp_dh_N"/>
    <property type="match status" value="1"/>
</dbReference>
<keyword evidence="5" id="KW-0520">NAD</keyword>
<dbReference type="Gene3D" id="3.30.360.10">
    <property type="entry name" value="Dihydrodipicolinate Reductase, domain 2"/>
    <property type="match status" value="1"/>
</dbReference>
<dbReference type="InterPro" id="IPR020829">
    <property type="entry name" value="GlycerAld_3-P_DH_cat"/>
</dbReference>
<dbReference type="GO" id="GO:0051287">
    <property type="term" value="F:NAD binding"/>
    <property type="evidence" value="ECO:0007669"/>
    <property type="project" value="InterPro"/>
</dbReference>
<dbReference type="STRING" id="1802163.A2932_01815"/>
<evidence type="ECO:0000256" key="3">
    <source>
        <dbReference type="PIRSR" id="PIRSR000149-1"/>
    </source>
</evidence>
<protein>
    <submittedName>
        <fullName evidence="9">Type I glyceraldehyde-3-phosphate dehydrogenase</fullName>
    </submittedName>
</protein>
<accession>A0A1G2HHG3</accession>
<dbReference type="PIRSF" id="PIRSF000149">
    <property type="entry name" value="GAP_DH"/>
    <property type="match status" value="1"/>
</dbReference>
<keyword evidence="2" id="KW-0560">Oxidoreductase</keyword>
<dbReference type="GO" id="GO:0016620">
    <property type="term" value="F:oxidoreductase activity, acting on the aldehyde or oxo group of donors, NAD or NADP as acceptor"/>
    <property type="evidence" value="ECO:0007669"/>
    <property type="project" value="InterPro"/>
</dbReference>
<dbReference type="SUPFAM" id="SSF51735">
    <property type="entry name" value="NAD(P)-binding Rossmann-fold domains"/>
    <property type="match status" value="1"/>
</dbReference>
<name>A0A1G2HHG3_9BACT</name>
<dbReference type="Pfam" id="PF02800">
    <property type="entry name" value="Gp_dh_C"/>
    <property type="match status" value="1"/>
</dbReference>
<reference evidence="9 10" key="1">
    <citation type="journal article" date="2016" name="Nat. Commun.">
        <title>Thousands of microbial genomes shed light on interconnected biogeochemical processes in an aquifer system.</title>
        <authorList>
            <person name="Anantharaman K."/>
            <person name="Brown C.T."/>
            <person name="Hug L.A."/>
            <person name="Sharon I."/>
            <person name="Castelle C.J."/>
            <person name="Probst A.J."/>
            <person name="Thomas B.C."/>
            <person name="Singh A."/>
            <person name="Wilkins M.J."/>
            <person name="Karaoz U."/>
            <person name="Brodie E.L."/>
            <person name="Williams K.H."/>
            <person name="Hubbard S.S."/>
            <person name="Banfield J.F."/>
        </authorList>
    </citation>
    <scope>NUCLEOTIDE SEQUENCE [LARGE SCALE GENOMIC DNA]</scope>
</reference>
<dbReference type="AlphaFoldDB" id="A0A1G2HHG3"/>
<dbReference type="FunFam" id="3.40.50.720:FF:000001">
    <property type="entry name" value="Glyceraldehyde-3-phosphate dehydrogenase"/>
    <property type="match status" value="1"/>
</dbReference>
<feature type="binding site" evidence="4">
    <location>
        <begin position="159"/>
        <end position="161"/>
    </location>
    <ligand>
        <name>D-glyceraldehyde 3-phosphate</name>
        <dbReference type="ChEBI" id="CHEBI:59776"/>
    </ligand>
</feature>
<dbReference type="CDD" id="cd18126">
    <property type="entry name" value="GAPDH_I_C"/>
    <property type="match status" value="1"/>
</dbReference>
<feature type="binding site" evidence="5">
    <location>
        <begin position="13"/>
        <end position="14"/>
    </location>
    <ligand>
        <name>NAD(+)</name>
        <dbReference type="ChEBI" id="CHEBI:57540"/>
    </ligand>
</feature>
<feature type="binding site" evidence="4">
    <location>
        <begin position="219"/>
        <end position="220"/>
    </location>
    <ligand>
        <name>D-glyceraldehyde 3-phosphate</name>
        <dbReference type="ChEBI" id="CHEBI:59776"/>
    </ligand>
</feature>
<evidence type="ECO:0000259" key="8">
    <source>
        <dbReference type="SMART" id="SM00846"/>
    </source>
</evidence>
<dbReference type="PANTHER" id="PTHR43148">
    <property type="entry name" value="GLYCERALDEHYDE-3-PHOSPHATE DEHYDROGENASE 2"/>
    <property type="match status" value="1"/>
</dbReference>
<dbReference type="InterPro" id="IPR020831">
    <property type="entry name" value="GlycerAld/Erythrose_P_DH"/>
</dbReference>
<organism evidence="9 10">
    <name type="scientific">Candidatus Spechtbacteria bacterium RIFCSPLOWO2_01_FULL_46_10</name>
    <dbReference type="NCBI Taxonomy" id="1802163"/>
    <lineage>
        <taxon>Bacteria</taxon>
        <taxon>Candidatus Spechtiibacteriota</taxon>
    </lineage>
</organism>
<evidence type="ECO:0000256" key="2">
    <source>
        <dbReference type="ARBA" id="ARBA00023002"/>
    </source>
</evidence>
<proteinExistence type="inferred from homology"/>
<evidence type="ECO:0000256" key="6">
    <source>
        <dbReference type="PIRSR" id="PIRSR000149-4"/>
    </source>
</evidence>
<evidence type="ECO:0000313" key="9">
    <source>
        <dbReference type="EMBL" id="OGZ61932.1"/>
    </source>
</evidence>
<dbReference type="FunFam" id="3.30.360.10:FF:000002">
    <property type="entry name" value="Glyceraldehyde-3-phosphate dehydrogenase"/>
    <property type="match status" value="1"/>
</dbReference>